<organism evidence="1 2">
    <name type="scientific">Companilactobacillus kimchii</name>
    <dbReference type="NCBI Taxonomy" id="2801452"/>
    <lineage>
        <taxon>Bacteria</taxon>
        <taxon>Bacillati</taxon>
        <taxon>Bacillota</taxon>
        <taxon>Bacilli</taxon>
        <taxon>Lactobacillales</taxon>
        <taxon>Lactobacillaceae</taxon>
        <taxon>Companilactobacillus</taxon>
    </lineage>
</organism>
<gene>
    <name evidence="1" type="ORF">LKACC12383_00894</name>
</gene>
<evidence type="ECO:0000313" key="1">
    <source>
        <dbReference type="EMBL" id="OWF33754.1"/>
    </source>
</evidence>
<comment type="caution">
    <text evidence="1">The sequence shown here is derived from an EMBL/GenBank/DDBJ whole genome shotgun (WGS) entry which is preliminary data.</text>
</comment>
<dbReference type="RefSeq" id="WP_054643826.1">
    <property type="nucleotide sequence ID" value="NZ_LNUB01000029.1"/>
</dbReference>
<evidence type="ECO:0000313" key="2">
    <source>
        <dbReference type="Proteomes" id="UP000196649"/>
    </source>
</evidence>
<dbReference type="EMBL" id="MXAL01000003">
    <property type="protein sequence ID" value="OWF33754.1"/>
    <property type="molecule type" value="Genomic_DNA"/>
</dbReference>
<reference evidence="1 2" key="1">
    <citation type="submission" date="2017-03" db="EMBL/GenBank/DDBJ databases">
        <title>Genome sequence of Lactobacillus kimchii KACC 12383.</title>
        <authorList>
            <person name="Chun J."/>
        </authorList>
    </citation>
    <scope>NUCLEOTIDE SEQUENCE [LARGE SCALE GENOMIC DNA]</scope>
    <source>
        <strain evidence="1 2">KACC 12383</strain>
    </source>
</reference>
<name>A0A210PBA6_9LACO</name>
<dbReference type="AlphaFoldDB" id="A0A210PBA6"/>
<sequence>MVKRSSKFIIKCFSNEFENDMALRYIFRLFDIDIYYREMLHKAQVIISNLNLNQNNELYSKSQNKLIKNKWSTRLFNKLNNEYMDLIIVKRLSGHKSIYEIRLDGANIYPRILFTIYDEQTVMTFGVTKRPQTKGIDGIMEKINDLASESEMLIKAISDKKQNRIKYLGRGDEIVEIQF</sequence>
<proteinExistence type="predicted"/>
<dbReference type="Proteomes" id="UP000196649">
    <property type="component" value="Unassembled WGS sequence"/>
</dbReference>
<protein>
    <submittedName>
        <fullName evidence="1">Uncharacterized protein</fullName>
    </submittedName>
</protein>
<accession>A0A210PBA6</accession>